<keyword evidence="2" id="KW-0489">Methyltransferase</keyword>
<dbReference type="Pfam" id="PF01555">
    <property type="entry name" value="N6_N4_Mtase"/>
    <property type="match status" value="1"/>
</dbReference>
<evidence type="ECO:0000313" key="10">
    <source>
        <dbReference type="EMBL" id="MBE9191379.1"/>
    </source>
</evidence>
<protein>
    <recommendedName>
        <fullName evidence="8">Methyltransferase</fullName>
        <ecNumber evidence="8">2.1.1.-</ecNumber>
    </recommendedName>
</protein>
<gene>
    <name evidence="10" type="ORF">IQ230_13670</name>
</gene>
<accession>A0ABR9USZ4</accession>
<evidence type="ECO:0000256" key="1">
    <source>
        <dbReference type="ARBA" id="ARBA00010203"/>
    </source>
</evidence>
<keyword evidence="4" id="KW-0949">S-adenosyl-L-methionine</keyword>
<dbReference type="Gene3D" id="3.40.50.150">
    <property type="entry name" value="Vaccinia Virus protein VP39"/>
    <property type="match status" value="1"/>
</dbReference>
<evidence type="ECO:0000256" key="6">
    <source>
        <dbReference type="ARBA" id="ARBA00023125"/>
    </source>
</evidence>
<dbReference type="InterPro" id="IPR029063">
    <property type="entry name" value="SAM-dependent_MTases_sf"/>
</dbReference>
<evidence type="ECO:0000256" key="3">
    <source>
        <dbReference type="ARBA" id="ARBA00022679"/>
    </source>
</evidence>
<dbReference type="Proteomes" id="UP000651156">
    <property type="component" value="Unassembled WGS sequence"/>
</dbReference>
<evidence type="ECO:0000256" key="7">
    <source>
        <dbReference type="ARBA" id="ARBA00049120"/>
    </source>
</evidence>
<dbReference type="SUPFAM" id="SSF53335">
    <property type="entry name" value="S-adenosyl-L-methionine-dependent methyltransferases"/>
    <property type="match status" value="1"/>
</dbReference>
<dbReference type="InterPro" id="IPR017985">
    <property type="entry name" value="MeTrfase_CN4_CS"/>
</dbReference>
<evidence type="ECO:0000256" key="5">
    <source>
        <dbReference type="ARBA" id="ARBA00022747"/>
    </source>
</evidence>
<dbReference type="InterPro" id="IPR001091">
    <property type="entry name" value="RM_Methyltransferase"/>
</dbReference>
<evidence type="ECO:0000256" key="4">
    <source>
        <dbReference type="ARBA" id="ARBA00022691"/>
    </source>
</evidence>
<keyword evidence="3" id="KW-0808">Transferase</keyword>
<dbReference type="EC" id="2.1.1.-" evidence="8"/>
<dbReference type="PRINTS" id="PR00508">
    <property type="entry name" value="S21N4MTFRASE"/>
</dbReference>
<keyword evidence="6" id="KW-0238">DNA-binding</keyword>
<evidence type="ECO:0000256" key="2">
    <source>
        <dbReference type="ARBA" id="ARBA00022603"/>
    </source>
</evidence>
<evidence type="ECO:0000256" key="8">
    <source>
        <dbReference type="RuleBase" id="RU362026"/>
    </source>
</evidence>
<reference evidence="10 11" key="1">
    <citation type="submission" date="2020-10" db="EMBL/GenBank/DDBJ databases">
        <authorList>
            <person name="Castelo-Branco R."/>
            <person name="Eusebio N."/>
            <person name="Adriana R."/>
            <person name="Vieira A."/>
            <person name="Brugerolle De Fraissinette N."/>
            <person name="Rezende De Castro R."/>
            <person name="Schneider M.P."/>
            <person name="Vasconcelos V."/>
            <person name="Leao P.N."/>
        </authorList>
    </citation>
    <scope>NUCLEOTIDE SEQUENCE [LARGE SCALE GENOMIC DNA]</scope>
    <source>
        <strain evidence="10 11">LEGE 06123</strain>
    </source>
</reference>
<dbReference type="EMBL" id="JADEWN010000031">
    <property type="protein sequence ID" value="MBE9191379.1"/>
    <property type="molecule type" value="Genomic_DNA"/>
</dbReference>
<name>A0ABR9USZ4_9CHRO</name>
<sequence>MVLPAPLYTTSYGAAYVGDSLVLLDQIETDSIDLVLTSPPFALQRQKTYGNVEQADYVEWLFAFCKKIYRVLSPTGSFVLDLGGAYQSKRPVRSLYNYQILLKLCDELDFRLAQEFFWFNPAKLPSPIEWVNKRKIRAKDAVNTVWWLSKIDNPKANVSNVLVPYSERMKKLHTNPQKYYKPQERPSGHNISKSFATDNGGAIPSNLLEIPNTESNSQYIQLCKSISISPHPARFPQKLPMFFINFLTEPGDTVLDIFAGSNTTGFVAEELERKWIAFEEKLPYLAASAFRFLGKNQNQEILNLYNKLLCQQESISITNSQHFVIDRQVRYLPQI</sequence>
<dbReference type="InterPro" id="IPR002941">
    <property type="entry name" value="DNA_methylase_N4/N6"/>
</dbReference>
<comment type="catalytic activity">
    <reaction evidence="7">
        <text>a 2'-deoxycytidine in DNA + S-adenosyl-L-methionine = an N(4)-methyl-2'-deoxycytidine in DNA + S-adenosyl-L-homocysteine + H(+)</text>
        <dbReference type="Rhea" id="RHEA:16857"/>
        <dbReference type="Rhea" id="RHEA-COMP:11369"/>
        <dbReference type="Rhea" id="RHEA-COMP:13674"/>
        <dbReference type="ChEBI" id="CHEBI:15378"/>
        <dbReference type="ChEBI" id="CHEBI:57856"/>
        <dbReference type="ChEBI" id="CHEBI:59789"/>
        <dbReference type="ChEBI" id="CHEBI:85452"/>
        <dbReference type="ChEBI" id="CHEBI:137933"/>
        <dbReference type="EC" id="2.1.1.113"/>
    </reaction>
</comment>
<organism evidence="10 11">
    <name type="scientific">Gloeocapsopsis crepidinum LEGE 06123</name>
    <dbReference type="NCBI Taxonomy" id="588587"/>
    <lineage>
        <taxon>Bacteria</taxon>
        <taxon>Bacillati</taxon>
        <taxon>Cyanobacteriota</taxon>
        <taxon>Cyanophyceae</taxon>
        <taxon>Oscillatoriophycideae</taxon>
        <taxon>Chroococcales</taxon>
        <taxon>Chroococcaceae</taxon>
        <taxon>Gloeocapsopsis</taxon>
    </lineage>
</organism>
<feature type="domain" description="DNA methylase N-4/N-6" evidence="9">
    <location>
        <begin position="32"/>
        <end position="286"/>
    </location>
</feature>
<evidence type="ECO:0000313" key="11">
    <source>
        <dbReference type="Proteomes" id="UP000651156"/>
    </source>
</evidence>
<comment type="caution">
    <text evidence="10">The sequence shown here is derived from an EMBL/GenBank/DDBJ whole genome shotgun (WGS) entry which is preliminary data.</text>
</comment>
<evidence type="ECO:0000259" key="9">
    <source>
        <dbReference type="Pfam" id="PF01555"/>
    </source>
</evidence>
<proteinExistence type="inferred from homology"/>
<comment type="similarity">
    <text evidence="1">Belongs to the N(4)/N(6)-methyltransferase family. N(4) subfamily.</text>
</comment>
<dbReference type="PROSITE" id="PS00093">
    <property type="entry name" value="N4_MTASE"/>
    <property type="match status" value="1"/>
</dbReference>
<keyword evidence="5" id="KW-0680">Restriction system</keyword>
<keyword evidence="11" id="KW-1185">Reference proteome</keyword>